<dbReference type="SUPFAM" id="SSF56219">
    <property type="entry name" value="DNase I-like"/>
    <property type="match status" value="1"/>
</dbReference>
<dbReference type="Pfam" id="PF03372">
    <property type="entry name" value="Exo_endo_phos"/>
    <property type="match status" value="1"/>
</dbReference>
<keyword evidence="3" id="KW-1185">Reference proteome</keyword>
<proteinExistence type="predicted"/>
<accession>A0A6H1UAP7</accession>
<organism evidence="2 3">
    <name type="scientific">Ferrimonas lipolytica</name>
    <dbReference type="NCBI Taxonomy" id="2724191"/>
    <lineage>
        <taxon>Bacteria</taxon>
        <taxon>Pseudomonadati</taxon>
        <taxon>Pseudomonadota</taxon>
        <taxon>Gammaproteobacteria</taxon>
        <taxon>Alteromonadales</taxon>
        <taxon>Ferrimonadaceae</taxon>
        <taxon>Ferrimonas</taxon>
    </lineage>
</organism>
<name>A0A6H1UAP7_9GAMM</name>
<keyword evidence="2" id="KW-0269">Exonuclease</keyword>
<dbReference type="NCBIfam" id="NF003842">
    <property type="entry name" value="PRK05421.1-4"/>
    <property type="match status" value="1"/>
</dbReference>
<dbReference type="Proteomes" id="UP000501602">
    <property type="component" value="Chromosome"/>
</dbReference>
<keyword evidence="2" id="KW-0378">Hydrolase</keyword>
<dbReference type="KEGG" id="fes:HER31_03935"/>
<evidence type="ECO:0000259" key="1">
    <source>
        <dbReference type="Pfam" id="PF03372"/>
    </source>
</evidence>
<dbReference type="EMBL" id="CP051180">
    <property type="protein sequence ID" value="QIZ76114.1"/>
    <property type="molecule type" value="Genomic_DNA"/>
</dbReference>
<gene>
    <name evidence="2" type="ORF">HER31_03935</name>
</gene>
<keyword evidence="2" id="KW-0540">Nuclease</keyword>
<protein>
    <submittedName>
        <fullName evidence="2">Endonuclease/exonuclease/phosphatase family protein</fullName>
    </submittedName>
</protein>
<evidence type="ECO:0000313" key="3">
    <source>
        <dbReference type="Proteomes" id="UP000501602"/>
    </source>
</evidence>
<feature type="domain" description="Endonuclease/exonuclease/phosphatase" evidence="1">
    <location>
        <begin position="53"/>
        <end position="263"/>
    </location>
</feature>
<sequence length="276" mass="30651">MKIMRLRTLAVVALLLGIGSYAYLQLPQAAAPQSWVLPASPQPSLSHSFTLLNWNIQKRSYEPKWQQQFAAIEQQYQPELITLQEVSLTASKQNPSNSNAVYAPNLITHSGYSGLLTATPTPAVDHFVRLTTAAEPVSDTPKIALYSQHLLPHRQQLLLINIHAINFVTDAQYQNQLNDLHKQITSHNGPVVLSGDFNSWSDSRQRRLDNVVASLGLSEVYFADSGEIKSFFGHRLDHIYFSQHLSTVTGSAMVLDQFDASDHAPMIVSFSLATAE</sequence>
<dbReference type="GO" id="GO:0004527">
    <property type="term" value="F:exonuclease activity"/>
    <property type="evidence" value="ECO:0007669"/>
    <property type="project" value="UniProtKB-KW"/>
</dbReference>
<dbReference type="GO" id="GO:0004519">
    <property type="term" value="F:endonuclease activity"/>
    <property type="evidence" value="ECO:0007669"/>
    <property type="project" value="UniProtKB-KW"/>
</dbReference>
<reference evidence="2 3" key="1">
    <citation type="submission" date="2020-04" db="EMBL/GenBank/DDBJ databases">
        <title>Ferrimonas sp. S7 isolated from sea water.</title>
        <authorList>
            <person name="Bae S.S."/>
            <person name="Baek K."/>
        </authorList>
    </citation>
    <scope>NUCLEOTIDE SEQUENCE [LARGE SCALE GENOMIC DNA]</scope>
    <source>
        <strain evidence="2 3">S7</strain>
    </source>
</reference>
<dbReference type="InterPro" id="IPR005135">
    <property type="entry name" value="Endo/exonuclease/phosphatase"/>
</dbReference>
<dbReference type="Gene3D" id="3.60.10.10">
    <property type="entry name" value="Endonuclease/exonuclease/phosphatase"/>
    <property type="match status" value="1"/>
</dbReference>
<dbReference type="AlphaFoldDB" id="A0A6H1UAP7"/>
<dbReference type="InterPro" id="IPR036691">
    <property type="entry name" value="Endo/exonu/phosph_ase_sf"/>
</dbReference>
<evidence type="ECO:0000313" key="2">
    <source>
        <dbReference type="EMBL" id="QIZ76114.1"/>
    </source>
</evidence>
<keyword evidence="2" id="KW-0255">Endonuclease</keyword>